<dbReference type="OrthoDB" id="3078443at2"/>
<evidence type="ECO:0000256" key="1">
    <source>
        <dbReference type="SAM" id="MobiDB-lite"/>
    </source>
</evidence>
<evidence type="ECO:0000313" key="3">
    <source>
        <dbReference type="Proteomes" id="UP000317550"/>
    </source>
</evidence>
<evidence type="ECO:0000313" key="2">
    <source>
        <dbReference type="EMBL" id="QDQ27517.1"/>
    </source>
</evidence>
<keyword evidence="3" id="KW-1185">Reference proteome</keyword>
<dbReference type="RefSeq" id="WP_144278910.1">
    <property type="nucleotide sequence ID" value="NZ_CP041730.1"/>
</dbReference>
<evidence type="ECO:0008006" key="4">
    <source>
        <dbReference type="Google" id="ProtNLM"/>
    </source>
</evidence>
<proteinExistence type="predicted"/>
<feature type="region of interest" description="Disordered" evidence="1">
    <location>
        <begin position="1"/>
        <end position="22"/>
    </location>
</feature>
<gene>
    <name evidence="2" type="ORF">FNU76_14770</name>
</gene>
<protein>
    <recommendedName>
        <fullName evidence="4">Gp5/Type VI secretion system Vgr protein OB-fold domain-containing protein</fullName>
    </recommendedName>
</protein>
<accession>A0A516SH79</accession>
<dbReference type="KEGG" id="cari:FNU76_14770"/>
<sequence length="180" mass="18515">MSLHPASKTIDQAETEQDRVPSDPLQLLLQKATGHAAQPAPAGALILGEIVSLNAAGLPRLHVDGVGLVDMAASLVPITVADVGKTVAFSMPVGPASPGVVLGLVWQPQVAAMEAVAPQPLEASVDGNMVHIEARQSIKLSCGRASITLTADGQILLRGDYISNHSTGTQRIKGAAVQIN</sequence>
<name>A0A516SH79_9NEIS</name>
<organism evidence="2 3">
    <name type="scientific">Chitinimonas arctica</name>
    <dbReference type="NCBI Taxonomy" id="2594795"/>
    <lineage>
        <taxon>Bacteria</taxon>
        <taxon>Pseudomonadati</taxon>
        <taxon>Pseudomonadota</taxon>
        <taxon>Betaproteobacteria</taxon>
        <taxon>Neisseriales</taxon>
        <taxon>Chitinibacteraceae</taxon>
        <taxon>Chitinimonas</taxon>
    </lineage>
</organism>
<reference evidence="3" key="1">
    <citation type="submission" date="2019-07" db="EMBL/GenBank/DDBJ databases">
        <title>Chitinimonas sp. nov., isolated from Ny-Alesund, arctica soil.</title>
        <authorList>
            <person name="Xu Q."/>
            <person name="Peng F."/>
        </authorList>
    </citation>
    <scope>NUCLEOTIDE SEQUENCE [LARGE SCALE GENOMIC DNA]</scope>
    <source>
        <strain evidence="3">R3-44</strain>
    </source>
</reference>
<dbReference type="EMBL" id="CP041730">
    <property type="protein sequence ID" value="QDQ27517.1"/>
    <property type="molecule type" value="Genomic_DNA"/>
</dbReference>
<dbReference type="Proteomes" id="UP000317550">
    <property type="component" value="Chromosome"/>
</dbReference>
<dbReference type="AlphaFoldDB" id="A0A516SH79"/>